<feature type="compositionally biased region" description="Polar residues" evidence="1">
    <location>
        <begin position="12"/>
        <end position="22"/>
    </location>
</feature>
<keyword evidence="3" id="KW-1185">Reference proteome</keyword>
<evidence type="ECO:0000313" key="2">
    <source>
        <dbReference type="EMBL" id="GFU01721.1"/>
    </source>
</evidence>
<reference evidence="2" key="1">
    <citation type="submission" date="2020-08" db="EMBL/GenBank/DDBJ databases">
        <title>Multicomponent nature underlies the extraordinary mechanical properties of spider dragline silk.</title>
        <authorList>
            <person name="Kono N."/>
            <person name="Nakamura H."/>
            <person name="Mori M."/>
            <person name="Yoshida Y."/>
            <person name="Ohtoshi R."/>
            <person name="Malay A.D."/>
            <person name="Moran D.A.P."/>
            <person name="Tomita M."/>
            <person name="Numata K."/>
            <person name="Arakawa K."/>
        </authorList>
    </citation>
    <scope>NUCLEOTIDE SEQUENCE</scope>
</reference>
<evidence type="ECO:0000313" key="3">
    <source>
        <dbReference type="Proteomes" id="UP000887013"/>
    </source>
</evidence>
<dbReference type="AlphaFoldDB" id="A0A8X6Q5P5"/>
<dbReference type="EMBL" id="BMAW01123083">
    <property type="protein sequence ID" value="GFU01721.1"/>
    <property type="molecule type" value="Genomic_DNA"/>
</dbReference>
<gene>
    <name evidence="2" type="ORF">NPIL_402601</name>
</gene>
<sequence>MEFIILPEEKQNSTLSQNTSSDFGHVTKREATSSDFQTETEVSDNCDVIPPCRSMNHHTPGSLRILRTGKIGHPRQKYCDLSKITDCFKTITSDQEALAGPNKIAYKKAMKKEYDAVIKENE</sequence>
<feature type="region of interest" description="Disordered" evidence="1">
    <location>
        <begin position="1"/>
        <end position="39"/>
    </location>
</feature>
<evidence type="ECO:0000256" key="1">
    <source>
        <dbReference type="SAM" id="MobiDB-lite"/>
    </source>
</evidence>
<protein>
    <submittedName>
        <fullName evidence="2">Uncharacterized protein</fullName>
    </submittedName>
</protein>
<dbReference type="Proteomes" id="UP000887013">
    <property type="component" value="Unassembled WGS sequence"/>
</dbReference>
<dbReference type="OrthoDB" id="8064578at2759"/>
<name>A0A8X6Q5P5_NEPPI</name>
<accession>A0A8X6Q5P5</accession>
<proteinExistence type="predicted"/>
<organism evidence="2 3">
    <name type="scientific">Nephila pilipes</name>
    <name type="common">Giant wood spider</name>
    <name type="synonym">Nephila maculata</name>
    <dbReference type="NCBI Taxonomy" id="299642"/>
    <lineage>
        <taxon>Eukaryota</taxon>
        <taxon>Metazoa</taxon>
        <taxon>Ecdysozoa</taxon>
        <taxon>Arthropoda</taxon>
        <taxon>Chelicerata</taxon>
        <taxon>Arachnida</taxon>
        <taxon>Araneae</taxon>
        <taxon>Araneomorphae</taxon>
        <taxon>Entelegynae</taxon>
        <taxon>Araneoidea</taxon>
        <taxon>Nephilidae</taxon>
        <taxon>Nephila</taxon>
    </lineage>
</organism>
<comment type="caution">
    <text evidence="2">The sequence shown here is derived from an EMBL/GenBank/DDBJ whole genome shotgun (WGS) entry which is preliminary data.</text>
</comment>